<gene>
    <name evidence="2" type="ORF">I4I81_20070</name>
</gene>
<protein>
    <submittedName>
        <fullName evidence="2">Uncharacterized protein</fullName>
    </submittedName>
</protein>
<evidence type="ECO:0000256" key="1">
    <source>
        <dbReference type="SAM" id="MobiDB-lite"/>
    </source>
</evidence>
<evidence type="ECO:0000313" key="3">
    <source>
        <dbReference type="Proteomes" id="UP000694287"/>
    </source>
</evidence>
<organism evidence="2 3">
    <name type="scientific">Pseudonocardia abyssalis</name>
    <dbReference type="NCBI Taxonomy" id="2792008"/>
    <lineage>
        <taxon>Bacteria</taxon>
        <taxon>Bacillati</taxon>
        <taxon>Actinomycetota</taxon>
        <taxon>Actinomycetes</taxon>
        <taxon>Pseudonocardiales</taxon>
        <taxon>Pseudonocardiaceae</taxon>
        <taxon>Pseudonocardia</taxon>
    </lineage>
</organism>
<dbReference type="EMBL" id="JADQDK010000001">
    <property type="protein sequence ID" value="MBW0136548.1"/>
    <property type="molecule type" value="Genomic_DNA"/>
</dbReference>
<sequence length="86" mass="9443">MRVWTNMWAFFSRRLRMWLILAVGAPLVGFLLGKIGDLIEARRGPNAASKALHTGRRWLQKRSTGPLSSRSAADPAGARDAGTPAR</sequence>
<reference evidence="2 3" key="1">
    <citation type="submission" date="2020-11" db="EMBL/GenBank/DDBJ databases">
        <title>Pseudonocardia abyssalis sp. nov. and Pseudonocardia oceani sp. nov., description and phylogenomic analysis of two novel actinomycetes isolated from the deep Southern Ocean.</title>
        <authorList>
            <person name="Parra J."/>
        </authorList>
    </citation>
    <scope>NUCLEOTIDE SEQUENCE [LARGE SCALE GENOMIC DNA]</scope>
    <source>
        <strain evidence="2 3">KRD-168</strain>
    </source>
</reference>
<feature type="region of interest" description="Disordered" evidence="1">
    <location>
        <begin position="46"/>
        <end position="86"/>
    </location>
</feature>
<feature type="compositionally biased region" description="Polar residues" evidence="1">
    <location>
        <begin position="61"/>
        <end position="71"/>
    </location>
</feature>
<dbReference type="Proteomes" id="UP000694287">
    <property type="component" value="Unassembled WGS sequence"/>
</dbReference>
<name>A0ABS6UW96_9PSEU</name>
<dbReference type="RefSeq" id="WP_218602931.1">
    <property type="nucleotide sequence ID" value="NZ_JADQDJ010000093.1"/>
</dbReference>
<comment type="caution">
    <text evidence="2">The sequence shown here is derived from an EMBL/GenBank/DDBJ whole genome shotgun (WGS) entry which is preliminary data.</text>
</comment>
<keyword evidence="3" id="KW-1185">Reference proteome</keyword>
<accession>A0ABS6UW96</accession>
<evidence type="ECO:0000313" key="2">
    <source>
        <dbReference type="EMBL" id="MBW0136548.1"/>
    </source>
</evidence>
<proteinExistence type="predicted"/>